<dbReference type="EMBL" id="JAUHHV010000008">
    <property type="protein sequence ID" value="KAK1414129.1"/>
    <property type="molecule type" value="Genomic_DNA"/>
</dbReference>
<sequence length="706" mass="78633">MDPPRAAEVETKSEKTEQAKSHDCGLCDAEVVYRIAQELMPGLASACVDNTTGGLFTSAGTVAVDMRKEMTDYLTQRSETYAAEYLLAENASMLELSEHPYDIVMNIIDDFASSKTNMLSRVSELVLSDRREDRIDDFVQEMEVNGFWLLAPRESVASMLLKNVDYKNSFHCNVVCKSEEELVKHRSECMFRPMDCTNEGCTTRYCVAHKEHHEAVCPFMVLPCEQKCSDSVMRREMDRHCVTVCPMKLVHCAFNTVGCTSSIPRCNVQQHNLDDLSSHLLFIIKSAYKQASDEDLKHRVEQIRNLSNIERLARARDTRALTYLIKDAEAKLGPLDIKTKSHKKGSPTKTKPSVVKDGVDPPKKNEEHQGSQPAIIMTPSTEKPVKTEDDTKLPKKSEPSVVKDGVDPPKKNDELQGSKSATETISSTEKPVKTEDDTKLPTKSEQLVVKDSFNPPKKNEEHKGSQSATETISSTEKPVITEDNKTKSPTKSEPSVVKDVIDPPKKNEEHQGSQSAIETSASTQKPVKTEDNNAKLPTKEVHPESSKPANPPVKIDENKDKDGSSSQPIKNENSKELAAKEHTRSPKGEKAKDASSNIVEKTKELSISDVEQTKKSMKVEDTKKSPEKETVKDSSKSNEQESKKSMTEETFLEASQQTLGKVNVSPDSDDESMKSPLEEAEEAMKTPLEDEEEAMKSPLEEPDQAR</sequence>
<dbReference type="InterPro" id="IPR001293">
    <property type="entry name" value="Znf_TRAF"/>
</dbReference>
<reference evidence="7" key="1">
    <citation type="journal article" date="2023" name="bioRxiv">
        <title>Improved chromosome-level genome assembly for marigold (Tagetes erecta).</title>
        <authorList>
            <person name="Jiang F."/>
            <person name="Yuan L."/>
            <person name="Wang S."/>
            <person name="Wang H."/>
            <person name="Xu D."/>
            <person name="Wang A."/>
            <person name="Fan W."/>
        </authorList>
    </citation>
    <scope>NUCLEOTIDE SEQUENCE</scope>
    <source>
        <strain evidence="7">WSJ</strain>
        <tissue evidence="7">Leaf</tissue>
    </source>
</reference>
<feature type="compositionally biased region" description="Polar residues" evidence="5">
    <location>
        <begin position="465"/>
        <end position="476"/>
    </location>
</feature>
<evidence type="ECO:0000256" key="1">
    <source>
        <dbReference type="ARBA" id="ARBA00022723"/>
    </source>
</evidence>
<dbReference type="Pfam" id="PF02176">
    <property type="entry name" value="zf-TRAF"/>
    <property type="match status" value="1"/>
</dbReference>
<feature type="compositionally biased region" description="Polar residues" evidence="5">
    <location>
        <begin position="417"/>
        <end position="429"/>
    </location>
</feature>
<gene>
    <name evidence="7" type="ORF">QVD17_29870</name>
</gene>
<dbReference type="InterPro" id="IPR013083">
    <property type="entry name" value="Znf_RING/FYVE/PHD"/>
</dbReference>
<feature type="compositionally biased region" description="Basic and acidic residues" evidence="5">
    <location>
        <begin position="404"/>
        <end position="416"/>
    </location>
</feature>
<keyword evidence="1 4" id="KW-0479">Metal-binding</keyword>
<keyword evidence="2 4" id="KW-0863">Zinc-finger</keyword>
<feature type="compositionally biased region" description="Polar residues" evidence="5">
    <location>
        <begin position="512"/>
        <end position="526"/>
    </location>
</feature>
<evidence type="ECO:0000256" key="4">
    <source>
        <dbReference type="PROSITE-ProRule" id="PRU00207"/>
    </source>
</evidence>
<feature type="compositionally biased region" description="Basic and acidic residues" evidence="5">
    <location>
        <begin position="554"/>
        <end position="563"/>
    </location>
</feature>
<feature type="region of interest" description="Disordered" evidence="5">
    <location>
        <begin position="336"/>
        <end position="706"/>
    </location>
</feature>
<protein>
    <recommendedName>
        <fullName evidence="6">TRAF-type domain-containing protein</fullName>
    </recommendedName>
</protein>
<feature type="compositionally biased region" description="Basic and acidic residues" evidence="5">
    <location>
        <begin position="499"/>
        <end position="511"/>
    </location>
</feature>
<name>A0AAD8K0F5_TARER</name>
<evidence type="ECO:0000256" key="2">
    <source>
        <dbReference type="ARBA" id="ARBA00022771"/>
    </source>
</evidence>
<feature type="compositionally biased region" description="Basic and acidic residues" evidence="5">
    <location>
        <begin position="357"/>
        <end position="369"/>
    </location>
</feature>
<dbReference type="GO" id="GO:0008270">
    <property type="term" value="F:zinc ion binding"/>
    <property type="evidence" value="ECO:0007669"/>
    <property type="project" value="UniProtKB-KW"/>
</dbReference>
<evidence type="ECO:0000313" key="7">
    <source>
        <dbReference type="EMBL" id="KAK1414129.1"/>
    </source>
</evidence>
<feature type="zinc finger region" description="TRAF-type" evidence="4">
    <location>
        <begin position="212"/>
        <end position="269"/>
    </location>
</feature>
<dbReference type="PROSITE" id="PS50145">
    <property type="entry name" value="ZF_TRAF"/>
    <property type="match status" value="1"/>
</dbReference>
<dbReference type="PANTHER" id="PTHR10131">
    <property type="entry name" value="TNF RECEPTOR ASSOCIATED FACTOR"/>
    <property type="match status" value="1"/>
</dbReference>
<feature type="region of interest" description="Disordered" evidence="5">
    <location>
        <begin position="1"/>
        <end position="20"/>
    </location>
</feature>
<keyword evidence="3 4" id="KW-0862">Zinc</keyword>
<feature type="compositionally biased region" description="Basic and acidic residues" evidence="5">
    <location>
        <begin position="572"/>
        <end position="593"/>
    </location>
</feature>
<evidence type="ECO:0000256" key="3">
    <source>
        <dbReference type="ARBA" id="ARBA00022833"/>
    </source>
</evidence>
<dbReference type="Gene3D" id="3.30.40.10">
    <property type="entry name" value="Zinc/RING finger domain, C3HC4 (zinc finger)"/>
    <property type="match status" value="1"/>
</dbReference>
<keyword evidence="8" id="KW-1185">Reference proteome</keyword>
<evidence type="ECO:0000256" key="5">
    <source>
        <dbReference type="SAM" id="MobiDB-lite"/>
    </source>
</evidence>
<feature type="compositionally biased region" description="Basic and acidic residues" evidence="5">
    <location>
        <begin position="671"/>
        <end position="706"/>
    </location>
</feature>
<dbReference type="AlphaFoldDB" id="A0AAD8K0F5"/>
<feature type="compositionally biased region" description="Basic and acidic residues" evidence="5">
    <location>
        <begin position="527"/>
        <end position="545"/>
    </location>
</feature>
<dbReference type="Proteomes" id="UP001229421">
    <property type="component" value="Unassembled WGS sequence"/>
</dbReference>
<comment type="caution">
    <text evidence="7">The sequence shown here is derived from an EMBL/GenBank/DDBJ whole genome shotgun (WGS) entry which is preliminary data.</text>
</comment>
<feature type="compositionally biased region" description="Basic and acidic residues" evidence="5">
    <location>
        <begin position="600"/>
        <end position="647"/>
    </location>
</feature>
<organism evidence="7 8">
    <name type="scientific">Tagetes erecta</name>
    <name type="common">African marigold</name>
    <dbReference type="NCBI Taxonomy" id="13708"/>
    <lineage>
        <taxon>Eukaryota</taxon>
        <taxon>Viridiplantae</taxon>
        <taxon>Streptophyta</taxon>
        <taxon>Embryophyta</taxon>
        <taxon>Tracheophyta</taxon>
        <taxon>Spermatophyta</taxon>
        <taxon>Magnoliopsida</taxon>
        <taxon>eudicotyledons</taxon>
        <taxon>Gunneridae</taxon>
        <taxon>Pentapetalae</taxon>
        <taxon>asterids</taxon>
        <taxon>campanulids</taxon>
        <taxon>Asterales</taxon>
        <taxon>Asteraceae</taxon>
        <taxon>Asteroideae</taxon>
        <taxon>Heliantheae alliance</taxon>
        <taxon>Tageteae</taxon>
        <taxon>Tagetes</taxon>
    </lineage>
</organism>
<feature type="compositionally biased region" description="Basic and acidic residues" evidence="5">
    <location>
        <begin position="383"/>
        <end position="398"/>
    </location>
</feature>
<evidence type="ECO:0000313" key="8">
    <source>
        <dbReference type="Proteomes" id="UP001229421"/>
    </source>
</evidence>
<evidence type="ECO:0000259" key="6">
    <source>
        <dbReference type="PROSITE" id="PS50145"/>
    </source>
</evidence>
<feature type="compositionally biased region" description="Basic and acidic residues" evidence="5">
    <location>
        <begin position="430"/>
        <end position="442"/>
    </location>
</feature>
<proteinExistence type="predicted"/>
<feature type="domain" description="TRAF-type" evidence="6">
    <location>
        <begin position="212"/>
        <end position="269"/>
    </location>
</feature>
<dbReference type="PANTHER" id="PTHR10131:SF161">
    <property type="entry name" value="F26K24.24 PROTEIN"/>
    <property type="match status" value="1"/>
</dbReference>
<accession>A0AAD8K0F5</accession>